<sequence length="431" mass="49997">MHKDNYDNRHKLRLYSLKPVGLNSPLSESLPSYIMRLAMAHHITVGNLVKYEIVPRLGVKYLLNPKGLWNFYDRQESYNSSSQLSNRLIGVLEELTGNKNLDQLIFNISESLGKQNVFKNKRSWCPFCLDKWKAETGIIYEPLIWNFSDIEFCKIHNFPLQRNCPSCGHEIYLLAAKSIPGFCSKCGCWLGNTENYQGVKYMTNTTWHEWAYDNIAELLTDLTELSRTDLSQSIRGFLEVLKKTYTIKDISQASDIPKVSLREWIRTNKRPSLKHLLNLSYCTNTTLREILLEKPFLNPCLEISLRKSVKRFSLNKTIVDHNLFVQKLDLALKDDFPPSIRQIAKQLSVSPDTLRRNFPEKVKDITKKRKDKKRIKKIEIQEKIRETVIQIHSEGKVPTTRGVIEALGVGYLFARKENVDAYKSTMQFLGF</sequence>
<proteinExistence type="predicted"/>
<evidence type="ECO:0000313" key="2">
    <source>
        <dbReference type="EMBL" id="AFM02253.1"/>
    </source>
</evidence>
<dbReference type="AlphaFoldDB" id="I4AE68"/>
<organism evidence="2 3">
    <name type="scientific">Desulfitobacterium dehalogenans (strain ATCC 51507 / DSM 9161 / JW/IU-DC1)</name>
    <dbReference type="NCBI Taxonomy" id="756499"/>
    <lineage>
        <taxon>Bacteria</taxon>
        <taxon>Bacillati</taxon>
        <taxon>Bacillota</taxon>
        <taxon>Clostridia</taxon>
        <taxon>Eubacteriales</taxon>
        <taxon>Desulfitobacteriaceae</taxon>
        <taxon>Desulfitobacterium</taxon>
    </lineage>
</organism>
<reference evidence="3" key="1">
    <citation type="submission" date="2012-06" db="EMBL/GenBank/DDBJ databases">
        <title>Complete sequence of Desulfitobacterium dehalogenans ATCC 51507.</title>
        <authorList>
            <person name="Lucas S."/>
            <person name="Han J."/>
            <person name="Lapidus A."/>
            <person name="Cheng J.-F."/>
            <person name="Goodwin L."/>
            <person name="Pitluck S."/>
            <person name="Peters L."/>
            <person name="Ovchinnikova G."/>
            <person name="Teshima H."/>
            <person name="Detter J.C."/>
            <person name="Han C."/>
            <person name="Tapia R."/>
            <person name="Land M."/>
            <person name="Hauser L."/>
            <person name="Kyrpides N."/>
            <person name="Ivanova N."/>
            <person name="Pagani I."/>
            <person name="Kruse T."/>
            <person name="de Vos W.M."/>
            <person name="Smidt H."/>
            <person name="Woyke T."/>
        </authorList>
    </citation>
    <scope>NUCLEOTIDE SEQUENCE [LARGE SCALE GENOMIC DNA]</scope>
    <source>
        <strain evidence="3">ATCC 51507 / DSM 9161 / JW/IU-DC1</strain>
    </source>
</reference>
<feature type="domain" description="TniQ" evidence="1">
    <location>
        <begin position="25"/>
        <end position="160"/>
    </location>
</feature>
<dbReference type="Proteomes" id="UP000006053">
    <property type="component" value="Chromosome"/>
</dbReference>
<dbReference type="RefSeq" id="WP_014795724.1">
    <property type="nucleotide sequence ID" value="NC_018017.1"/>
</dbReference>
<evidence type="ECO:0000313" key="3">
    <source>
        <dbReference type="Proteomes" id="UP000006053"/>
    </source>
</evidence>
<dbReference type="InterPro" id="IPR009492">
    <property type="entry name" value="TniQ"/>
</dbReference>
<dbReference type="KEGG" id="ddh:Desde_3990"/>
<dbReference type="EMBL" id="CP003348">
    <property type="protein sequence ID" value="AFM02253.1"/>
    <property type="molecule type" value="Genomic_DNA"/>
</dbReference>
<reference evidence="2 3" key="2">
    <citation type="journal article" date="2015" name="J. Bacteriol.">
        <title>Genomic, proteomic, and biochemical analysis of the organohalide respiratory pathway in Desulfitobacterium dehalogenans.</title>
        <authorList>
            <person name="Kruse T."/>
            <person name="van de Pas B.A."/>
            <person name="Atteia A."/>
            <person name="Krab K."/>
            <person name="Hagen W.R."/>
            <person name="Goodwin L."/>
            <person name="Chain P."/>
            <person name="Boeren S."/>
            <person name="Maphosa F."/>
            <person name="Schraa G."/>
            <person name="de Vos W.M."/>
            <person name="van der Oost J."/>
            <person name="Smidt H."/>
            <person name="Stams A.J."/>
        </authorList>
    </citation>
    <scope>NUCLEOTIDE SEQUENCE [LARGE SCALE GENOMIC DNA]</scope>
    <source>
        <strain evidence="3">ATCC 51507 / DSM 9161 / JW/IU-DC1</strain>
    </source>
</reference>
<evidence type="ECO:0000259" key="1">
    <source>
        <dbReference type="Pfam" id="PF06527"/>
    </source>
</evidence>
<accession>I4AE68</accession>
<name>I4AE68_DESDJ</name>
<gene>
    <name evidence="2" type="ordered locus">Desde_3990</name>
</gene>
<dbReference type="Pfam" id="PF06527">
    <property type="entry name" value="TniQ"/>
    <property type="match status" value="1"/>
</dbReference>
<dbReference type="eggNOG" id="COG2207">
    <property type="taxonomic scope" value="Bacteria"/>
</dbReference>
<dbReference type="HOGENOM" id="CLU_044956_0_0_9"/>
<dbReference type="STRING" id="756499.Desde_3990"/>
<keyword evidence="3" id="KW-1185">Reference proteome</keyword>
<dbReference type="OrthoDB" id="2569037at2"/>
<protein>
    <recommendedName>
        <fullName evidence="1">TniQ domain-containing protein</fullName>
    </recommendedName>
</protein>